<proteinExistence type="inferred from homology"/>
<dbReference type="PANTHER" id="PTHR34975:SF2">
    <property type="entry name" value="SPORE GERMINATION PROTEIN A2"/>
    <property type="match status" value="1"/>
</dbReference>
<feature type="transmembrane region" description="Helical" evidence="8">
    <location>
        <begin position="182"/>
        <end position="199"/>
    </location>
</feature>
<feature type="transmembrane region" description="Helical" evidence="8">
    <location>
        <begin position="211"/>
        <end position="231"/>
    </location>
</feature>
<evidence type="ECO:0000313" key="9">
    <source>
        <dbReference type="EMBL" id="MUG21379.1"/>
    </source>
</evidence>
<feature type="transmembrane region" description="Helical" evidence="8">
    <location>
        <begin position="106"/>
        <end position="127"/>
    </location>
</feature>
<dbReference type="GO" id="GO:0016020">
    <property type="term" value="C:membrane"/>
    <property type="evidence" value="ECO:0007669"/>
    <property type="project" value="UniProtKB-SubCell"/>
</dbReference>
<dbReference type="InterPro" id="IPR004761">
    <property type="entry name" value="Spore_GerAB"/>
</dbReference>
<evidence type="ECO:0000256" key="1">
    <source>
        <dbReference type="ARBA" id="ARBA00004141"/>
    </source>
</evidence>
<keyword evidence="6 8" id="KW-1133">Transmembrane helix</keyword>
<keyword evidence="3" id="KW-0813">Transport</keyword>
<comment type="subcellular location">
    <subcellularLocation>
        <location evidence="1">Membrane</location>
        <topology evidence="1">Multi-pass membrane protein</topology>
    </subcellularLocation>
</comment>
<dbReference type="NCBIfam" id="TIGR00912">
    <property type="entry name" value="2A0309"/>
    <property type="match status" value="1"/>
</dbReference>
<evidence type="ECO:0000256" key="6">
    <source>
        <dbReference type="ARBA" id="ARBA00022989"/>
    </source>
</evidence>
<evidence type="ECO:0000256" key="8">
    <source>
        <dbReference type="SAM" id="Phobius"/>
    </source>
</evidence>
<comment type="caution">
    <text evidence="9">The sequence shown here is derived from an EMBL/GenBank/DDBJ whole genome shotgun (WGS) entry which is preliminary data.</text>
</comment>
<feature type="transmembrane region" description="Helical" evidence="8">
    <location>
        <begin position="251"/>
        <end position="269"/>
    </location>
</feature>
<keyword evidence="4" id="KW-0309">Germination</keyword>
<sequence length="425" mass="47040">MAGPGSDEGGAPHKPVVFLRHDGRFPRHPALYHAVASALLPKRMAGKGAPAACAFSLKRLWKERALITMRKITERQIALLGLLYINSLTFLQTFSSMADVARQHAAISFVFGCGVCVLSLWLLSAVLKRFPDKNLMQAVVERFPGSGRVLLGMYLLFFLFIAARDIRILADFTNSVLLNRTPILILGIMITATAVYISQGGIRAFLGLSEIYVPIMISVLTAVSVIMLRNIHIKYMVPYFSFDWIGIAKGAWYAVPYLGEIIALPLVISGKYYRPAGVLAGLIATSALLLGTLLMTELVMGVPLTGKLTHSGYELIRQLQITDFMDRFDLLVVGLWYPTALGKIGFDIYVLCYLMQMVVPKLSGRLMTAPAGALAFVCSIWFFKNALQQFNFNYVWPLVALIFELVLPIVLFAALWPRKVKPKSG</sequence>
<feature type="transmembrane region" description="Helical" evidence="8">
    <location>
        <begin position="77"/>
        <end position="94"/>
    </location>
</feature>
<dbReference type="PANTHER" id="PTHR34975">
    <property type="entry name" value="SPORE GERMINATION PROTEIN A2"/>
    <property type="match status" value="1"/>
</dbReference>
<evidence type="ECO:0000256" key="4">
    <source>
        <dbReference type="ARBA" id="ARBA00022544"/>
    </source>
</evidence>
<feature type="transmembrane region" description="Helical" evidence="8">
    <location>
        <begin position="335"/>
        <end position="354"/>
    </location>
</feature>
<evidence type="ECO:0000313" key="10">
    <source>
        <dbReference type="Proteomes" id="UP000442469"/>
    </source>
</evidence>
<dbReference type="EMBL" id="WNZZ01000001">
    <property type="protein sequence ID" value="MUG21379.1"/>
    <property type="molecule type" value="Genomic_DNA"/>
</dbReference>
<dbReference type="Proteomes" id="UP000442469">
    <property type="component" value="Unassembled WGS sequence"/>
</dbReference>
<dbReference type="GO" id="GO:0009847">
    <property type="term" value="P:spore germination"/>
    <property type="evidence" value="ECO:0007669"/>
    <property type="project" value="InterPro"/>
</dbReference>
<gene>
    <name evidence="9" type="ORF">GNQ08_02890</name>
</gene>
<evidence type="ECO:0000256" key="5">
    <source>
        <dbReference type="ARBA" id="ARBA00022692"/>
    </source>
</evidence>
<comment type="similarity">
    <text evidence="2">Belongs to the amino acid-polyamine-organocation (APC) superfamily. Spore germination protein (SGP) (TC 2.A.3.9) family.</text>
</comment>
<feature type="transmembrane region" description="Helical" evidence="8">
    <location>
        <begin position="366"/>
        <end position="383"/>
    </location>
</feature>
<feature type="transmembrane region" description="Helical" evidence="8">
    <location>
        <begin position="148"/>
        <end position="170"/>
    </location>
</feature>
<protein>
    <submittedName>
        <fullName evidence="9">Endospore germination permease</fullName>
    </submittedName>
</protein>
<evidence type="ECO:0000256" key="2">
    <source>
        <dbReference type="ARBA" id="ARBA00007998"/>
    </source>
</evidence>
<evidence type="ECO:0000256" key="3">
    <source>
        <dbReference type="ARBA" id="ARBA00022448"/>
    </source>
</evidence>
<reference evidence="9 10" key="1">
    <citation type="submission" date="2019-11" db="EMBL/GenBank/DDBJ databases">
        <title>Draft genome sequences of five Paenibacillus species of dairy origin.</title>
        <authorList>
            <person name="Olajide A.M."/>
            <person name="Chen S."/>
            <person name="Lapointe G."/>
        </authorList>
    </citation>
    <scope>NUCLEOTIDE SEQUENCE [LARGE SCALE GENOMIC DNA]</scope>
    <source>
        <strain evidence="9 10">3CT49</strain>
    </source>
</reference>
<evidence type="ECO:0000256" key="7">
    <source>
        <dbReference type="ARBA" id="ARBA00023136"/>
    </source>
</evidence>
<feature type="transmembrane region" description="Helical" evidence="8">
    <location>
        <begin position="395"/>
        <end position="416"/>
    </location>
</feature>
<keyword evidence="5 8" id="KW-0812">Transmembrane</keyword>
<dbReference type="AlphaFoldDB" id="A0A6N8EN50"/>
<keyword evidence="7 8" id="KW-0472">Membrane</keyword>
<dbReference type="Pfam" id="PF03845">
    <property type="entry name" value="Spore_permease"/>
    <property type="match status" value="1"/>
</dbReference>
<accession>A0A6N8EN50</accession>
<feature type="transmembrane region" description="Helical" evidence="8">
    <location>
        <begin position="276"/>
        <end position="295"/>
    </location>
</feature>
<name>A0A6N8EN50_PAEMA</name>
<organism evidence="9 10">
    <name type="scientific">Paenibacillus macerans</name>
    <name type="common">Bacillus macerans</name>
    <dbReference type="NCBI Taxonomy" id="44252"/>
    <lineage>
        <taxon>Bacteria</taxon>
        <taxon>Bacillati</taxon>
        <taxon>Bacillota</taxon>
        <taxon>Bacilli</taxon>
        <taxon>Bacillales</taxon>
        <taxon>Paenibacillaceae</taxon>
        <taxon>Paenibacillus</taxon>
    </lineage>
</organism>